<feature type="chain" id="PRO_5035241622" evidence="2">
    <location>
        <begin position="23"/>
        <end position="349"/>
    </location>
</feature>
<dbReference type="SUPFAM" id="SSF53850">
    <property type="entry name" value="Periplasmic binding protein-like II"/>
    <property type="match status" value="1"/>
</dbReference>
<dbReference type="AlphaFoldDB" id="A0A8J8MSC3"/>
<dbReference type="Pfam" id="PF13416">
    <property type="entry name" value="SBP_bac_8"/>
    <property type="match status" value="1"/>
</dbReference>
<dbReference type="PANTHER" id="PTHR30222:SF17">
    <property type="entry name" value="SPERMIDINE_PUTRESCINE-BINDING PERIPLASMIC PROTEIN"/>
    <property type="match status" value="1"/>
</dbReference>
<organism evidence="3 4">
    <name type="scientific">Falsirhodobacter algicola</name>
    <dbReference type="NCBI Taxonomy" id="2692330"/>
    <lineage>
        <taxon>Bacteria</taxon>
        <taxon>Pseudomonadati</taxon>
        <taxon>Pseudomonadota</taxon>
        <taxon>Alphaproteobacteria</taxon>
        <taxon>Rhodobacterales</taxon>
        <taxon>Paracoccaceae</taxon>
        <taxon>Falsirhodobacter</taxon>
    </lineage>
</organism>
<keyword evidence="1 2" id="KW-0732">Signal</keyword>
<dbReference type="EMBL" id="CP047289">
    <property type="protein sequence ID" value="QUS35835.1"/>
    <property type="molecule type" value="Genomic_DNA"/>
</dbReference>
<reference evidence="3" key="1">
    <citation type="submission" date="2020-01" db="EMBL/GenBank/DDBJ databases">
        <authorList>
            <person name="Yang Y."/>
            <person name="Kwon Y.M."/>
        </authorList>
    </citation>
    <scope>NUCLEOTIDE SEQUENCE</scope>
    <source>
        <strain evidence="3">PG104</strain>
    </source>
</reference>
<sequence>MTPLKTLLGAVSAIAIGLPAFAADPDLIDLDWAGFDIPDLVQDYIDEHGDAPTYSLFGDDDEAFQKVASGFRADIGHPCSQMVSKYRDAGLIEPWDVSRIPAYDKIDARFTDSPIFHDDQGVWFIPTDYAYTAIAYNPDTVPAEDVQSLQVFKNPKYQGRISLPDNTDDVWALAYLATGVTDWTKATDEEFEAAAQWLRDVHPNVVAYWADPAELTQLMAGGQVQVAWSWNDGVALMQQDNFPIAFNRQADEGASSFFCGYVNFKNGPGSEDKAYDFINAWLKPESAQVLVDNIGYAHTNTDGMAMVAPEDLKAAYLDPVDTTLLAQVPIDNRLRDRMVQTFEEIKAGF</sequence>
<protein>
    <submittedName>
        <fullName evidence="3">Extracellular solute-binding protein</fullName>
    </submittedName>
</protein>
<dbReference type="KEGG" id="fap:GR316_05910"/>
<keyword evidence="4" id="KW-1185">Reference proteome</keyword>
<dbReference type="PANTHER" id="PTHR30222">
    <property type="entry name" value="SPERMIDINE/PUTRESCINE-BINDING PERIPLASMIC PROTEIN"/>
    <property type="match status" value="1"/>
</dbReference>
<evidence type="ECO:0000313" key="4">
    <source>
        <dbReference type="Proteomes" id="UP000679284"/>
    </source>
</evidence>
<evidence type="ECO:0000256" key="2">
    <source>
        <dbReference type="SAM" id="SignalP"/>
    </source>
</evidence>
<proteinExistence type="predicted"/>
<name>A0A8J8MSC3_9RHOB</name>
<dbReference type="Proteomes" id="UP000679284">
    <property type="component" value="Chromosome"/>
</dbReference>
<evidence type="ECO:0000256" key="1">
    <source>
        <dbReference type="ARBA" id="ARBA00022729"/>
    </source>
</evidence>
<dbReference type="Gene3D" id="3.40.190.10">
    <property type="entry name" value="Periplasmic binding protein-like II"/>
    <property type="match status" value="2"/>
</dbReference>
<feature type="signal peptide" evidence="2">
    <location>
        <begin position="1"/>
        <end position="22"/>
    </location>
</feature>
<evidence type="ECO:0000313" key="3">
    <source>
        <dbReference type="EMBL" id="QUS35835.1"/>
    </source>
</evidence>
<dbReference type="RefSeq" id="WP_211783054.1">
    <property type="nucleotide sequence ID" value="NZ_CP047289.1"/>
</dbReference>
<dbReference type="InterPro" id="IPR006059">
    <property type="entry name" value="SBP"/>
</dbReference>
<accession>A0A8J8MSC3</accession>
<gene>
    <name evidence="3" type="ORF">GR316_05910</name>
</gene>